<proteinExistence type="predicted"/>
<keyword evidence="3" id="KW-1185">Reference proteome</keyword>
<comment type="caution">
    <text evidence="2">The sequence shown here is derived from an EMBL/GenBank/DDBJ whole genome shotgun (WGS) entry which is preliminary data.</text>
</comment>
<dbReference type="RefSeq" id="WP_129315909.1">
    <property type="nucleotide sequence ID" value="NZ_JBFCQO010000004.1"/>
</dbReference>
<evidence type="ECO:0000256" key="1">
    <source>
        <dbReference type="SAM" id="Coils"/>
    </source>
</evidence>
<dbReference type="OrthoDB" id="3711227at2"/>
<keyword evidence="1" id="KW-0175">Coiled coil</keyword>
<sequence>MTDDESLECGRTVESVCETVDSEPDAHQRDCPYCGEVRERLKQLDRLAREAKEADSSLEIEPHVRRRIVDFARSNLRRGADIPVHREPAATVSFSEMLIARTARETVDTFPGFTARRCRVRTIATPDHGHQILGLSIGVVMAPDAVVENLDRNVRDAVIDAVARKLGAHVAEVDFTVEDVHYD</sequence>
<reference evidence="2 3" key="1">
    <citation type="submission" date="2019-12" db="EMBL/GenBank/DDBJ databases">
        <authorList>
            <person name="Li J."/>
            <person name="Shi Y."/>
            <person name="Xu G."/>
            <person name="Xiao D."/>
            <person name="Ran X."/>
        </authorList>
    </citation>
    <scope>NUCLEOTIDE SEQUENCE [LARGE SCALE GENOMIC DNA]</scope>
    <source>
        <strain evidence="2 3">JCM 15915</strain>
    </source>
</reference>
<gene>
    <name evidence="2" type="ORF">GMA10_08970</name>
</gene>
<name>A0A7K1LJG9_9MICC</name>
<feature type="coiled-coil region" evidence="1">
    <location>
        <begin position="34"/>
        <end position="61"/>
    </location>
</feature>
<evidence type="ECO:0008006" key="4">
    <source>
        <dbReference type="Google" id="ProtNLM"/>
    </source>
</evidence>
<protein>
    <recommendedName>
        <fullName evidence="4">Asp23/Gls24 family envelope stress response protein</fullName>
    </recommendedName>
</protein>
<evidence type="ECO:0000313" key="2">
    <source>
        <dbReference type="EMBL" id="MUN55337.1"/>
    </source>
</evidence>
<evidence type="ECO:0000313" key="3">
    <source>
        <dbReference type="Proteomes" id="UP000462152"/>
    </source>
</evidence>
<dbReference type="Proteomes" id="UP000462152">
    <property type="component" value="Unassembled WGS sequence"/>
</dbReference>
<accession>A0A7K1LJG9</accession>
<dbReference type="AlphaFoldDB" id="A0A7K1LJG9"/>
<dbReference type="EMBL" id="WOGT01000005">
    <property type="protein sequence ID" value="MUN55337.1"/>
    <property type="molecule type" value="Genomic_DNA"/>
</dbReference>
<organism evidence="2 3">
    <name type="scientific">Rothia koreensis</name>
    <dbReference type="NCBI Taxonomy" id="592378"/>
    <lineage>
        <taxon>Bacteria</taxon>
        <taxon>Bacillati</taxon>
        <taxon>Actinomycetota</taxon>
        <taxon>Actinomycetes</taxon>
        <taxon>Micrococcales</taxon>
        <taxon>Micrococcaceae</taxon>
        <taxon>Rothia</taxon>
    </lineage>
</organism>